<dbReference type="EMBL" id="AP026801">
    <property type="protein sequence ID" value="BDR56577.1"/>
    <property type="molecule type" value="Genomic_DNA"/>
</dbReference>
<dbReference type="Proteomes" id="UP001321804">
    <property type="component" value="Chromosome"/>
</dbReference>
<dbReference type="PROSITE" id="PS50995">
    <property type="entry name" value="HTH_MARR_2"/>
    <property type="match status" value="1"/>
</dbReference>
<dbReference type="InterPro" id="IPR036390">
    <property type="entry name" value="WH_DNA-bd_sf"/>
</dbReference>
<dbReference type="GO" id="GO:0003677">
    <property type="term" value="F:DNA binding"/>
    <property type="evidence" value="ECO:0007669"/>
    <property type="project" value="UniProtKB-KW"/>
</dbReference>
<feature type="domain" description="HTH marR-type" evidence="4">
    <location>
        <begin position="5"/>
        <end position="136"/>
    </location>
</feature>
<dbReference type="PANTHER" id="PTHR42756">
    <property type="entry name" value="TRANSCRIPTIONAL REGULATOR, MARR"/>
    <property type="match status" value="1"/>
</dbReference>
<evidence type="ECO:0000256" key="3">
    <source>
        <dbReference type="ARBA" id="ARBA00023163"/>
    </source>
</evidence>
<dbReference type="GO" id="GO:0003700">
    <property type="term" value="F:DNA-binding transcription factor activity"/>
    <property type="evidence" value="ECO:0007669"/>
    <property type="project" value="InterPro"/>
</dbReference>
<dbReference type="Gene3D" id="1.10.10.10">
    <property type="entry name" value="Winged helix-like DNA-binding domain superfamily/Winged helix DNA-binding domain"/>
    <property type="match status" value="1"/>
</dbReference>
<keyword evidence="6" id="KW-1185">Reference proteome</keyword>
<organism evidence="5 6">
    <name type="scientific">Xylocopilactobacillus apis</name>
    <dbReference type="NCBI Taxonomy" id="2932183"/>
    <lineage>
        <taxon>Bacteria</taxon>
        <taxon>Bacillati</taxon>
        <taxon>Bacillota</taxon>
        <taxon>Bacilli</taxon>
        <taxon>Lactobacillales</taxon>
        <taxon>Lactobacillaceae</taxon>
        <taxon>Xylocopilactobacillus</taxon>
    </lineage>
</organism>
<dbReference type="PANTHER" id="PTHR42756:SF1">
    <property type="entry name" value="TRANSCRIPTIONAL REPRESSOR OF EMRAB OPERON"/>
    <property type="match status" value="1"/>
</dbReference>
<dbReference type="InterPro" id="IPR036388">
    <property type="entry name" value="WH-like_DNA-bd_sf"/>
</dbReference>
<dbReference type="Pfam" id="PF12802">
    <property type="entry name" value="MarR_2"/>
    <property type="match status" value="1"/>
</dbReference>
<dbReference type="SMART" id="SM00347">
    <property type="entry name" value="HTH_MARR"/>
    <property type="match status" value="1"/>
</dbReference>
<proteinExistence type="predicted"/>
<evidence type="ECO:0000256" key="2">
    <source>
        <dbReference type="ARBA" id="ARBA00023125"/>
    </source>
</evidence>
<dbReference type="AlphaFoldDB" id="A0AAU9DIH3"/>
<accession>A0AAU9DIH3</accession>
<keyword evidence="1" id="KW-0805">Transcription regulation</keyword>
<evidence type="ECO:0000259" key="4">
    <source>
        <dbReference type="PROSITE" id="PS50995"/>
    </source>
</evidence>
<sequence length="195" mass="23470">MENNDYEIQHKLMHLQMLLKKWHMKNRMEHGPFSDPTFGQGRVLALLKMQDKISSKDLSFLLNIRPQSLNELLNKLEKAGYIERTPSEEDKRVILVHLTEEGRKASEEVAPVNKVFNSLNSEELNQFSDYLDRIISNLESEVGNDEDDEMRREWMLKARERFDDPRFEHMMHMHPHCGPHNFRWRDDYSFHYFHR</sequence>
<keyword evidence="2" id="KW-0238">DNA-binding</keyword>
<dbReference type="InterPro" id="IPR000835">
    <property type="entry name" value="HTH_MarR-typ"/>
</dbReference>
<dbReference type="KEGG" id="xak:KIMC2_11390"/>
<reference evidence="5 6" key="1">
    <citation type="journal article" date="2023" name="Microbiol. Spectr.">
        <title>Symbiosis of Carpenter Bees with Uncharacterized Lactic Acid Bacteria Showing NAD Auxotrophy.</title>
        <authorList>
            <person name="Kawasaki S."/>
            <person name="Ozawa K."/>
            <person name="Mori T."/>
            <person name="Yamamoto A."/>
            <person name="Ito M."/>
            <person name="Ohkuma M."/>
            <person name="Sakamoto M."/>
            <person name="Matsutani M."/>
        </authorList>
    </citation>
    <scope>NUCLEOTIDE SEQUENCE [LARGE SCALE GENOMIC DNA]</scope>
    <source>
        <strain evidence="5 6">KimC2</strain>
    </source>
</reference>
<dbReference type="PRINTS" id="PR00598">
    <property type="entry name" value="HTHMARR"/>
</dbReference>
<dbReference type="RefSeq" id="WP_317694848.1">
    <property type="nucleotide sequence ID" value="NZ_AP026801.1"/>
</dbReference>
<evidence type="ECO:0000256" key="1">
    <source>
        <dbReference type="ARBA" id="ARBA00023015"/>
    </source>
</evidence>
<keyword evidence="3" id="KW-0804">Transcription</keyword>
<dbReference type="SUPFAM" id="SSF46785">
    <property type="entry name" value="Winged helix' DNA-binding domain"/>
    <property type="match status" value="1"/>
</dbReference>
<gene>
    <name evidence="5" type="primary">effR</name>
    <name evidence="5" type="ORF">KIMC2_11390</name>
</gene>
<dbReference type="PROSITE" id="PS01117">
    <property type="entry name" value="HTH_MARR_1"/>
    <property type="match status" value="1"/>
</dbReference>
<protein>
    <submittedName>
        <fullName evidence="5">MarR family transcriptional regulator</fullName>
    </submittedName>
</protein>
<evidence type="ECO:0000313" key="6">
    <source>
        <dbReference type="Proteomes" id="UP001321804"/>
    </source>
</evidence>
<name>A0AAU9DIH3_9LACO</name>
<evidence type="ECO:0000313" key="5">
    <source>
        <dbReference type="EMBL" id="BDR56577.1"/>
    </source>
</evidence>
<dbReference type="InterPro" id="IPR023187">
    <property type="entry name" value="Tscrpt_reg_MarR-type_CS"/>
</dbReference>